<dbReference type="FunFam" id="1.10.10.10:FF:000025">
    <property type="entry name" value="40S ribosomal protein S10"/>
    <property type="match status" value="1"/>
</dbReference>
<dbReference type="InterPro" id="IPR036388">
    <property type="entry name" value="WH-like_DNA-bd_sf"/>
</dbReference>
<proteinExistence type="inferred from homology"/>
<evidence type="ECO:0000256" key="1">
    <source>
        <dbReference type="ARBA" id="ARBA00004496"/>
    </source>
</evidence>
<evidence type="ECO:0000259" key="7">
    <source>
        <dbReference type="Pfam" id="PF03501"/>
    </source>
</evidence>
<accession>A0A7S0XKJ4</accession>
<dbReference type="EMBL" id="HBFF01000769">
    <property type="protein sequence ID" value="CAD8727690.1"/>
    <property type="molecule type" value="Transcribed_RNA"/>
</dbReference>
<dbReference type="Pfam" id="PF03501">
    <property type="entry name" value="S10_plectin"/>
    <property type="match status" value="1"/>
</dbReference>
<dbReference type="InterPro" id="IPR005326">
    <property type="entry name" value="Plectin_eS10_N"/>
</dbReference>
<dbReference type="Gene3D" id="1.10.10.10">
    <property type="entry name" value="Winged helix-like DNA-binding domain superfamily/Winged helix DNA-binding domain"/>
    <property type="match status" value="1"/>
</dbReference>
<evidence type="ECO:0000256" key="3">
    <source>
        <dbReference type="ARBA" id="ARBA00022490"/>
    </source>
</evidence>
<feature type="compositionally biased region" description="Basic and acidic residues" evidence="6">
    <location>
        <begin position="107"/>
        <end position="123"/>
    </location>
</feature>
<keyword evidence="4" id="KW-0689">Ribosomal protein</keyword>
<protein>
    <recommendedName>
        <fullName evidence="7">Plectin/eS10 N-terminal domain-containing protein</fullName>
    </recommendedName>
</protein>
<name>A0A7S0XKJ4_9CHLO</name>
<evidence type="ECO:0000256" key="2">
    <source>
        <dbReference type="ARBA" id="ARBA00007278"/>
    </source>
</evidence>
<comment type="subcellular location">
    <subcellularLocation>
        <location evidence="1">Cytoplasm</location>
    </subcellularLocation>
</comment>
<dbReference type="GO" id="GO:0003723">
    <property type="term" value="F:RNA binding"/>
    <property type="evidence" value="ECO:0007669"/>
    <property type="project" value="TreeGrafter"/>
</dbReference>
<reference evidence="8" key="1">
    <citation type="submission" date="2021-01" db="EMBL/GenBank/DDBJ databases">
        <authorList>
            <person name="Corre E."/>
            <person name="Pelletier E."/>
            <person name="Niang G."/>
            <person name="Scheremetjew M."/>
            <person name="Finn R."/>
            <person name="Kale V."/>
            <person name="Holt S."/>
            <person name="Cochrane G."/>
            <person name="Meng A."/>
            <person name="Brown T."/>
            <person name="Cohen L."/>
        </authorList>
    </citation>
    <scope>NUCLEOTIDE SEQUENCE</scope>
    <source>
        <strain evidence="8">Clade-D-RCC2573</strain>
    </source>
</reference>
<evidence type="ECO:0000256" key="5">
    <source>
        <dbReference type="ARBA" id="ARBA00023274"/>
    </source>
</evidence>
<dbReference type="GO" id="GO:0022627">
    <property type="term" value="C:cytosolic small ribosomal subunit"/>
    <property type="evidence" value="ECO:0007669"/>
    <property type="project" value="TreeGrafter"/>
</dbReference>
<evidence type="ECO:0000256" key="6">
    <source>
        <dbReference type="SAM" id="MobiDB-lite"/>
    </source>
</evidence>
<dbReference type="PANTHER" id="PTHR12146:SF0">
    <property type="entry name" value="RIBOSOMAL PROTEIN S10"/>
    <property type="match status" value="1"/>
</dbReference>
<dbReference type="PANTHER" id="PTHR12146">
    <property type="entry name" value="40S RIBOSOMAL PROTEIN S10"/>
    <property type="match status" value="1"/>
</dbReference>
<feature type="region of interest" description="Disordered" evidence="6">
    <location>
        <begin position="101"/>
        <end position="150"/>
    </location>
</feature>
<gene>
    <name evidence="8" type="ORF">OMED0936_LOCUS614</name>
</gene>
<evidence type="ECO:0000313" key="8">
    <source>
        <dbReference type="EMBL" id="CAD8727690.1"/>
    </source>
</evidence>
<dbReference type="GO" id="GO:0003735">
    <property type="term" value="F:structural constituent of ribosome"/>
    <property type="evidence" value="ECO:0007669"/>
    <property type="project" value="TreeGrafter"/>
</dbReference>
<keyword evidence="5" id="KW-0687">Ribonucleoprotein</keyword>
<dbReference type="AlphaFoldDB" id="A0A7S0XKJ4"/>
<keyword evidence="3" id="KW-0963">Cytoplasm</keyword>
<feature type="compositionally biased region" description="Gly residues" evidence="6">
    <location>
        <begin position="125"/>
        <end position="134"/>
    </location>
</feature>
<evidence type="ECO:0000256" key="4">
    <source>
        <dbReference type="ARBA" id="ARBA00022980"/>
    </source>
</evidence>
<sequence length="150" mass="16846">MLIPKVNRNETYKALFSEGVIWAKKDYNLPKHPEVGQGGEAPIDVPNLHVIKLMQSFRSKGFVKEIYSWRHYYWYLTDEGIEYLREYLNLSADVVPNTLKKSARAPTRIEGERPGGDRGDRGGRGGRGGFGGDRAGYRSERPGFGGRGGQ</sequence>
<feature type="domain" description="Plectin/eS10 N-terminal" evidence="7">
    <location>
        <begin position="3"/>
        <end position="102"/>
    </location>
</feature>
<dbReference type="InterPro" id="IPR037447">
    <property type="entry name" value="Ribosomal_eS10"/>
</dbReference>
<organism evidence="8">
    <name type="scientific">Ostreococcus mediterraneus</name>
    <dbReference type="NCBI Taxonomy" id="1486918"/>
    <lineage>
        <taxon>Eukaryota</taxon>
        <taxon>Viridiplantae</taxon>
        <taxon>Chlorophyta</taxon>
        <taxon>Mamiellophyceae</taxon>
        <taxon>Mamiellales</taxon>
        <taxon>Bathycoccaceae</taxon>
        <taxon>Ostreococcus</taxon>
    </lineage>
</organism>
<comment type="similarity">
    <text evidence="2">Belongs to the eukaryotic ribosomal protein eS10 family.</text>
</comment>